<gene>
    <name evidence="8" type="ORF">SAMN05421824_1267</name>
</gene>
<keyword evidence="5" id="KW-0378">Hydrolase</keyword>
<keyword evidence="9" id="KW-1185">Reference proteome</keyword>
<keyword evidence="3" id="KW-0479">Metal-binding</keyword>
<dbReference type="InterPro" id="IPR035874">
    <property type="entry name" value="IDS"/>
</dbReference>
<dbReference type="OrthoDB" id="9763552at2"/>
<dbReference type="Gene3D" id="3.40.720.10">
    <property type="entry name" value="Alkaline Phosphatase, subunit A"/>
    <property type="match status" value="1"/>
</dbReference>
<evidence type="ECO:0000256" key="6">
    <source>
        <dbReference type="ARBA" id="ARBA00022837"/>
    </source>
</evidence>
<dbReference type="GO" id="GO:0046872">
    <property type="term" value="F:metal ion binding"/>
    <property type="evidence" value="ECO:0007669"/>
    <property type="project" value="UniProtKB-KW"/>
</dbReference>
<evidence type="ECO:0000256" key="5">
    <source>
        <dbReference type="ARBA" id="ARBA00022801"/>
    </source>
</evidence>
<dbReference type="EMBL" id="FOFN01000001">
    <property type="protein sequence ID" value="SEQ13853.1"/>
    <property type="molecule type" value="Genomic_DNA"/>
</dbReference>
<dbReference type="SUPFAM" id="SSF53649">
    <property type="entry name" value="Alkaline phosphatase-like"/>
    <property type="match status" value="1"/>
</dbReference>
<dbReference type="AlphaFoldDB" id="A0A1H9DMA0"/>
<dbReference type="InterPro" id="IPR017850">
    <property type="entry name" value="Alkaline_phosphatase_core_sf"/>
</dbReference>
<evidence type="ECO:0000256" key="3">
    <source>
        <dbReference type="ARBA" id="ARBA00022723"/>
    </source>
</evidence>
<reference evidence="8 9" key="1">
    <citation type="submission" date="2016-10" db="EMBL/GenBank/DDBJ databases">
        <authorList>
            <person name="de Groot N.N."/>
        </authorList>
    </citation>
    <scope>NUCLEOTIDE SEQUENCE [LARGE SCALE GENOMIC DNA]</scope>
    <source>
        <strain evidence="8 9">DSM 21035</strain>
    </source>
</reference>
<evidence type="ECO:0000313" key="9">
    <source>
        <dbReference type="Proteomes" id="UP000198999"/>
    </source>
</evidence>
<feature type="domain" description="Sulfatase N-terminal" evidence="7">
    <location>
        <begin position="42"/>
        <end position="419"/>
    </location>
</feature>
<dbReference type="Pfam" id="PF00884">
    <property type="entry name" value="Sulfatase"/>
    <property type="match status" value="1"/>
</dbReference>
<keyword evidence="4" id="KW-0732">Signal</keyword>
<keyword evidence="6" id="KW-0106">Calcium</keyword>
<evidence type="ECO:0000259" key="7">
    <source>
        <dbReference type="Pfam" id="PF00884"/>
    </source>
</evidence>
<name>A0A1H9DMA0_9FLAO</name>
<dbReference type="GO" id="GO:0005737">
    <property type="term" value="C:cytoplasm"/>
    <property type="evidence" value="ECO:0007669"/>
    <property type="project" value="TreeGrafter"/>
</dbReference>
<sequence length="527" mass="59721">MNRMYSTLAFVTILFMAGCNTQKTASTDSKKSEAIASSSNKKNILFIAIDDLKPLLSNYGHSEMITPNFDRLADMGMTFTNAHVQYAVCGPSRASVMTGANPDKTRVWDLHTDFRESAPNLVSMPEYLISQGYESTGVGKIYHIPSAADGHDGKTWSIPHEMPKNYDPTYGDPAYAYYQDPETKKKLDAITQEALSKGIKKWKTRGYALKRYKPSTESVDVSDEAYNDGLFTQTALKQLDQLESGSKPWFLAVGYQKPHLPFVAPKKYWDLYDRDKIELAKFQELADGTPKLAYHSFGELRAFTDIDNDLGVGDKLPEAKQRELIHGYMACVSYIDAQIGMLLDELEKRKILDETIIVLWGDHGFHLGDHTEWCKHSNFEQATRIPFMFAGPGVAKSQKSNHPVNLVDLFPTIFDLAGVPQHQQTDGKSLMPLLDSDSKTTIDVDYAYHQYARGKRMGYAVRTERYRYTEWHNNYKSFNTYSNDNIVGIELYDYEKDPLETKNFAKDPEYKAVAAQLKTTLKNHLGN</sequence>
<proteinExistence type="inferred from homology"/>
<accession>A0A1H9DMA0</accession>
<dbReference type="Proteomes" id="UP000198999">
    <property type="component" value="Unassembled WGS sequence"/>
</dbReference>
<dbReference type="PROSITE" id="PS51257">
    <property type="entry name" value="PROKAR_LIPOPROTEIN"/>
    <property type="match status" value="1"/>
</dbReference>
<dbReference type="STRING" id="419940.SAMN05421824_1267"/>
<dbReference type="GO" id="GO:0004423">
    <property type="term" value="F:iduronate-2-sulfatase activity"/>
    <property type="evidence" value="ECO:0007669"/>
    <property type="project" value="InterPro"/>
</dbReference>
<dbReference type="InterPro" id="IPR000917">
    <property type="entry name" value="Sulfatase_N"/>
</dbReference>
<comment type="similarity">
    <text evidence="2">Belongs to the sulfatase family.</text>
</comment>
<evidence type="ECO:0000313" key="8">
    <source>
        <dbReference type="EMBL" id="SEQ13853.1"/>
    </source>
</evidence>
<protein>
    <submittedName>
        <fullName evidence="8">Arylsulfatase A</fullName>
    </submittedName>
</protein>
<organism evidence="8 9">
    <name type="scientific">Hyunsoonleella jejuensis</name>
    <dbReference type="NCBI Taxonomy" id="419940"/>
    <lineage>
        <taxon>Bacteria</taxon>
        <taxon>Pseudomonadati</taxon>
        <taxon>Bacteroidota</taxon>
        <taxon>Flavobacteriia</taxon>
        <taxon>Flavobacteriales</taxon>
        <taxon>Flavobacteriaceae</taxon>
    </lineage>
</organism>
<dbReference type="PANTHER" id="PTHR45953:SF1">
    <property type="entry name" value="IDURONATE 2-SULFATASE"/>
    <property type="match status" value="1"/>
</dbReference>
<dbReference type="InterPro" id="IPR024607">
    <property type="entry name" value="Sulfatase_CS"/>
</dbReference>
<dbReference type="PANTHER" id="PTHR45953">
    <property type="entry name" value="IDURONATE 2-SULFATASE"/>
    <property type="match status" value="1"/>
</dbReference>
<evidence type="ECO:0000256" key="1">
    <source>
        <dbReference type="ARBA" id="ARBA00001913"/>
    </source>
</evidence>
<dbReference type="PROSITE" id="PS00149">
    <property type="entry name" value="SULFATASE_2"/>
    <property type="match status" value="1"/>
</dbReference>
<dbReference type="CDD" id="cd16030">
    <property type="entry name" value="iduronate-2-sulfatase"/>
    <property type="match status" value="1"/>
</dbReference>
<comment type="cofactor">
    <cofactor evidence="1">
        <name>Ca(2+)</name>
        <dbReference type="ChEBI" id="CHEBI:29108"/>
    </cofactor>
</comment>
<evidence type="ECO:0000256" key="4">
    <source>
        <dbReference type="ARBA" id="ARBA00022729"/>
    </source>
</evidence>
<dbReference type="PROSITE" id="PS00523">
    <property type="entry name" value="SULFATASE_1"/>
    <property type="match status" value="1"/>
</dbReference>
<evidence type="ECO:0000256" key="2">
    <source>
        <dbReference type="ARBA" id="ARBA00008779"/>
    </source>
</evidence>